<dbReference type="GO" id="GO:0005737">
    <property type="term" value="C:cytoplasm"/>
    <property type="evidence" value="ECO:0007669"/>
    <property type="project" value="TreeGrafter"/>
</dbReference>
<protein>
    <submittedName>
        <fullName evidence="3">Cell division cycle protein 123 homolog</fullName>
    </submittedName>
</protein>
<dbReference type="EMBL" id="IACF01002263">
    <property type="protein sequence ID" value="LAB67924.1"/>
    <property type="molecule type" value="mRNA"/>
</dbReference>
<reference evidence="3" key="1">
    <citation type="journal article" date="2018" name="Biosci. Biotechnol. Biochem.">
        <title>Polysaccharide hydrolase of the hadal zone amphipods Hirondellea gigas.</title>
        <authorList>
            <person name="Kobayashi H."/>
            <person name="Nagahama T."/>
            <person name="Arai W."/>
            <person name="Sasagawa Y."/>
            <person name="Umeda M."/>
            <person name="Hayashi T."/>
            <person name="Nikaido I."/>
            <person name="Watanabe H."/>
            <person name="Oguri K."/>
            <person name="Kitazato H."/>
            <person name="Fujioka K."/>
            <person name="Kido Y."/>
            <person name="Takami H."/>
        </authorList>
    </citation>
    <scope>NUCLEOTIDE SEQUENCE</scope>
    <source>
        <tissue evidence="3">Whole body</tissue>
    </source>
</reference>
<sequence>MKIQDVMSCSISEWYRKFRKCTITSELLDIPSEVLDYLLDTGTLVLPPASENIRSTTTASSITSAKTTASYGSSDDDDDDNEYNDKDWSTVECTSIQAPGLEEFSNRIRRAIARLGGKVFPKLNWTAPKDACWMSYTNSLECCTPADVYLLLKSSNLIHRDLTHPFQHCSDESSGSAARPVLVLRRWREINPSAEFRCFVTQGKLLGFCSRDVSQHYTCLGMERSSIVSDINSFWLENIDNRFPLRNYVFDCVRFDKHRVVLIDFSPLDKTRTNALLFDWDELCTALPPPLPPLVILQERDELGDLELEICDNMQTMNLHNTEEAADSNRVNEALVETVQHLLDDSEDDLPEFRYINSETGVQPNHDRMHGLPVDFLDLCSGKDPNKLIDLMQLKVQSSAQDDTSDDEGT</sequence>
<proteinExistence type="evidence at transcript level"/>
<accession>A0A2P2I1L5</accession>
<evidence type="ECO:0000256" key="1">
    <source>
        <dbReference type="ARBA" id="ARBA00011047"/>
    </source>
</evidence>
<dbReference type="PANTHER" id="PTHR15323">
    <property type="entry name" value="D123 PROTEIN"/>
    <property type="match status" value="1"/>
</dbReference>
<keyword evidence="3" id="KW-0132">Cell division</keyword>
<dbReference type="GO" id="GO:0051301">
    <property type="term" value="P:cell division"/>
    <property type="evidence" value="ECO:0007669"/>
    <property type="project" value="UniProtKB-KW"/>
</dbReference>
<feature type="region of interest" description="Disordered" evidence="2">
    <location>
        <begin position="66"/>
        <end position="86"/>
    </location>
</feature>
<organism evidence="3">
    <name type="scientific">Hirondellea gigas</name>
    <dbReference type="NCBI Taxonomy" id="1518452"/>
    <lineage>
        <taxon>Eukaryota</taxon>
        <taxon>Metazoa</taxon>
        <taxon>Ecdysozoa</taxon>
        <taxon>Arthropoda</taxon>
        <taxon>Crustacea</taxon>
        <taxon>Multicrustacea</taxon>
        <taxon>Malacostraca</taxon>
        <taxon>Eumalacostraca</taxon>
        <taxon>Peracarida</taxon>
        <taxon>Amphipoda</taxon>
        <taxon>Amphilochidea</taxon>
        <taxon>Lysianassida</taxon>
        <taxon>Lysianassidira</taxon>
        <taxon>Lysianassoidea</taxon>
        <taxon>Lysianassidae</taxon>
        <taxon>Hirondellea</taxon>
    </lineage>
</organism>
<name>A0A2P2I1L5_9CRUS</name>
<dbReference type="InterPro" id="IPR009772">
    <property type="entry name" value="CDC123"/>
</dbReference>
<dbReference type="PANTHER" id="PTHR15323:SF6">
    <property type="entry name" value="CELL DIVISION CYCLE PROTEIN 123 HOMOLOG"/>
    <property type="match status" value="1"/>
</dbReference>
<dbReference type="Pfam" id="PF07065">
    <property type="entry name" value="D123"/>
    <property type="match status" value="1"/>
</dbReference>
<dbReference type="AlphaFoldDB" id="A0A2P2I1L5"/>
<comment type="similarity">
    <text evidence="1">Belongs to the CDC123 family.</text>
</comment>
<keyword evidence="3" id="KW-0131">Cell cycle</keyword>
<evidence type="ECO:0000313" key="3">
    <source>
        <dbReference type="EMBL" id="LAB67924.1"/>
    </source>
</evidence>
<evidence type="ECO:0000256" key="2">
    <source>
        <dbReference type="SAM" id="MobiDB-lite"/>
    </source>
</evidence>